<dbReference type="GO" id="GO:0003677">
    <property type="term" value="F:DNA binding"/>
    <property type="evidence" value="ECO:0007669"/>
    <property type="project" value="UniProtKB-KW"/>
</dbReference>
<evidence type="ECO:0000259" key="11">
    <source>
        <dbReference type="PROSITE" id="PS51294"/>
    </source>
</evidence>
<feature type="compositionally biased region" description="Basic and acidic residues" evidence="9">
    <location>
        <begin position="201"/>
        <end position="235"/>
    </location>
</feature>
<keyword evidence="5" id="KW-0804">Transcription</keyword>
<dbReference type="FunFam" id="1.10.10.60:FF:000007">
    <property type="entry name" value="Two-component response regulator"/>
    <property type="match status" value="1"/>
</dbReference>
<dbReference type="Gene3D" id="1.10.10.60">
    <property type="entry name" value="Homeodomain-like"/>
    <property type="match status" value="1"/>
</dbReference>
<evidence type="ECO:0000256" key="1">
    <source>
        <dbReference type="ARBA" id="ARBA00004123"/>
    </source>
</evidence>
<evidence type="ECO:0000256" key="2">
    <source>
        <dbReference type="ARBA" id="ARBA00023012"/>
    </source>
</evidence>
<accession>A0A816WMV7</accession>
<evidence type="ECO:0000256" key="7">
    <source>
        <dbReference type="ARBA" id="ARBA00061767"/>
    </source>
</evidence>
<dbReference type="GO" id="GO:0005634">
    <property type="term" value="C:nucleus"/>
    <property type="evidence" value="ECO:0007669"/>
    <property type="project" value="UniProtKB-SubCell"/>
</dbReference>
<keyword evidence="6" id="KW-0539">Nucleus</keyword>
<proteinExistence type="predicted"/>
<dbReference type="InterPro" id="IPR006447">
    <property type="entry name" value="Myb_dom_plants"/>
</dbReference>
<dbReference type="NCBIfam" id="TIGR01557">
    <property type="entry name" value="myb_SHAQKYF"/>
    <property type="match status" value="1"/>
</dbReference>
<dbReference type="EMBL" id="HG994357">
    <property type="protein sequence ID" value="CAF2130246.1"/>
    <property type="molecule type" value="Genomic_DNA"/>
</dbReference>
<dbReference type="InterPro" id="IPR017930">
    <property type="entry name" value="Myb_dom"/>
</dbReference>
<dbReference type="PANTHER" id="PTHR31312:SF4">
    <property type="entry name" value="TWO-COMPONENT RESPONSE REGULATOR-LIKE APRR2"/>
    <property type="match status" value="1"/>
</dbReference>
<comment type="caution">
    <text evidence="8">Lacks conserved residue(s) required for the propagation of feature annotation.</text>
</comment>
<reference evidence="12" key="1">
    <citation type="submission" date="2021-01" db="EMBL/GenBank/DDBJ databases">
        <authorList>
            <consortium name="Genoscope - CEA"/>
            <person name="William W."/>
        </authorList>
    </citation>
    <scope>NUCLEOTIDE SEQUENCE</scope>
</reference>
<dbReference type="Proteomes" id="UP001295469">
    <property type="component" value="Chromosome A03"/>
</dbReference>
<dbReference type="AlphaFoldDB" id="A0A816WMV7"/>
<dbReference type="PANTHER" id="PTHR31312">
    <property type="entry name" value="TRANSCRIPTION ACTIVATOR GLK1"/>
    <property type="match status" value="1"/>
</dbReference>
<dbReference type="InterPro" id="IPR001005">
    <property type="entry name" value="SANT/Myb"/>
</dbReference>
<dbReference type="FunFam" id="3.40.50.2300:FF:000206">
    <property type="entry name" value="Two-component response regulator-like APRR2"/>
    <property type="match status" value="1"/>
</dbReference>
<evidence type="ECO:0000256" key="3">
    <source>
        <dbReference type="ARBA" id="ARBA00023015"/>
    </source>
</evidence>
<dbReference type="Pfam" id="PF00249">
    <property type="entry name" value="Myb_DNA-binding"/>
    <property type="match status" value="1"/>
</dbReference>
<dbReference type="PROSITE" id="PS51294">
    <property type="entry name" value="HTH_MYB"/>
    <property type="match status" value="1"/>
</dbReference>
<feature type="domain" description="Response regulatory" evidence="10">
    <location>
        <begin position="18"/>
        <end position="132"/>
    </location>
</feature>
<dbReference type="InterPro" id="IPR009057">
    <property type="entry name" value="Homeodomain-like_sf"/>
</dbReference>
<keyword evidence="4" id="KW-0238">DNA-binding</keyword>
<evidence type="ECO:0000256" key="8">
    <source>
        <dbReference type="PROSITE-ProRule" id="PRU00169"/>
    </source>
</evidence>
<dbReference type="CDD" id="cd17584">
    <property type="entry name" value="REC_typeB_ARR-like"/>
    <property type="match status" value="1"/>
</dbReference>
<organism evidence="12">
    <name type="scientific">Brassica napus</name>
    <name type="common">Rape</name>
    <dbReference type="NCBI Taxonomy" id="3708"/>
    <lineage>
        <taxon>Eukaryota</taxon>
        <taxon>Viridiplantae</taxon>
        <taxon>Streptophyta</taxon>
        <taxon>Embryophyta</taxon>
        <taxon>Tracheophyta</taxon>
        <taxon>Spermatophyta</taxon>
        <taxon>Magnoliopsida</taxon>
        <taxon>eudicotyledons</taxon>
        <taxon>Gunneridae</taxon>
        <taxon>Pentapetalae</taxon>
        <taxon>rosids</taxon>
        <taxon>malvids</taxon>
        <taxon>Brassicales</taxon>
        <taxon>Brassicaceae</taxon>
        <taxon>Brassiceae</taxon>
        <taxon>Brassica</taxon>
    </lineage>
</organism>
<evidence type="ECO:0000256" key="5">
    <source>
        <dbReference type="ARBA" id="ARBA00023163"/>
    </source>
</evidence>
<dbReference type="GO" id="GO:0003700">
    <property type="term" value="F:DNA-binding transcription factor activity"/>
    <property type="evidence" value="ECO:0007669"/>
    <property type="project" value="InterPro"/>
</dbReference>
<evidence type="ECO:0000256" key="9">
    <source>
        <dbReference type="SAM" id="MobiDB-lite"/>
    </source>
</evidence>
<keyword evidence="2" id="KW-0902">Two-component regulatory system</keyword>
<dbReference type="SUPFAM" id="SSF46689">
    <property type="entry name" value="Homeodomain-like"/>
    <property type="match status" value="1"/>
</dbReference>
<keyword evidence="3" id="KW-0805">Transcription regulation</keyword>
<dbReference type="InterPro" id="IPR044825">
    <property type="entry name" value="GLK1/2-like"/>
</dbReference>
<comment type="subcellular location">
    <subcellularLocation>
        <location evidence="1">Nucleus</location>
    </subcellularLocation>
</comment>
<dbReference type="SUPFAM" id="SSF52172">
    <property type="entry name" value="CheY-like"/>
    <property type="match status" value="1"/>
</dbReference>
<protein>
    <submittedName>
        <fullName evidence="12">(rape) hypothetical protein</fullName>
    </submittedName>
</protein>
<comment type="subunit">
    <text evidence="7">Binds the target DNA as a monomer.</text>
</comment>
<evidence type="ECO:0000256" key="4">
    <source>
        <dbReference type="ARBA" id="ARBA00023125"/>
    </source>
</evidence>
<name>A0A816WMV7_BRANA</name>
<dbReference type="GO" id="GO:0000160">
    <property type="term" value="P:phosphorelay signal transduction system"/>
    <property type="evidence" value="ECO:0007669"/>
    <property type="project" value="UniProtKB-KW"/>
</dbReference>
<dbReference type="Gene3D" id="3.40.50.2300">
    <property type="match status" value="1"/>
</dbReference>
<feature type="compositionally biased region" description="Low complexity" evidence="9">
    <location>
        <begin position="272"/>
        <end position="284"/>
    </location>
</feature>
<feature type="domain" description="HTH myb-type" evidence="11">
    <location>
        <begin position="285"/>
        <end position="344"/>
    </location>
</feature>
<dbReference type="GO" id="GO:0045893">
    <property type="term" value="P:positive regulation of DNA-templated transcription"/>
    <property type="evidence" value="ECO:0007669"/>
    <property type="project" value="InterPro"/>
</dbReference>
<gene>
    <name evidence="12" type="ORF">DARMORV10_A03P50990.1</name>
</gene>
<evidence type="ECO:0000256" key="6">
    <source>
        <dbReference type="ARBA" id="ARBA00023242"/>
    </source>
</evidence>
<evidence type="ECO:0000313" key="12">
    <source>
        <dbReference type="EMBL" id="CAF2130246.1"/>
    </source>
</evidence>
<feature type="region of interest" description="Disordered" evidence="9">
    <location>
        <begin position="185"/>
        <end position="286"/>
    </location>
</feature>
<feature type="compositionally biased region" description="Polar residues" evidence="9">
    <location>
        <begin position="190"/>
        <end position="199"/>
    </location>
</feature>
<dbReference type="InterPro" id="IPR011006">
    <property type="entry name" value="CheY-like_superfamily"/>
</dbReference>
<dbReference type="PROSITE" id="PS50110">
    <property type="entry name" value="RESPONSE_REGULATORY"/>
    <property type="match status" value="1"/>
</dbReference>
<dbReference type="InterPro" id="IPR001789">
    <property type="entry name" value="Sig_transdc_resp-reg_receiver"/>
</dbReference>
<evidence type="ECO:0000259" key="10">
    <source>
        <dbReference type="PROSITE" id="PS50110"/>
    </source>
</evidence>
<sequence>MVFTANDLSKWESFPKGLRVLLLDGRISAAETRSKLESMDYIVTTFSDESEALSAVVKSPESFHIAIVEVNTSAEDESFKYLEAAKGLLPTIMISDDHCIATTMKCIALGAVEFLQKPLSPEKLKNIWQHVVHKAFNDGGASVSESLKPVKDSVVSMLNIDTNMTIDEKDPAPSTPQLRQVSRLLDQENRNCSVENVNSPIEKESTEDHDIGESKSVDTTNHEDNVIVKEENGDGEKEEEQGQTEEHKQEEGETGDSVNFNKKEDETNKPINKSSGNKNLSSNKASRKKVVDWTQELHKKFVQAVEQLGVDQAIPSRILELMKVDGLTRHNVASHLQQKFRMHRRNILPKDDHNHRWIQSRENHRQIQRQYNGFQQQHRPVMAYPVWGLPGVHPPGAVPPLWPPALPSAGQLPPWHFKPPYPTLNGNTWGYPVGPPVTGTFFPPPITGTFSTHPANQLDEEMIDQVVIFFFLIKIDQVVKEVISKPGMPLPLGLKPPSPESVLTELSRQDISAVPSSSASCQINGSRRLR</sequence>